<comment type="catalytic activity">
    <reaction evidence="4">
        <text>L-phenylalanyl-tRNA(Phe) + an N-terminal L-alpha-aminoacyl-[protein] = an N-terminal L-phenylalanyl-L-alpha-aminoacyl-[protein] + tRNA(Phe)</text>
        <dbReference type="Rhea" id="RHEA:43632"/>
        <dbReference type="Rhea" id="RHEA-COMP:9668"/>
        <dbReference type="Rhea" id="RHEA-COMP:9699"/>
        <dbReference type="Rhea" id="RHEA-COMP:10636"/>
        <dbReference type="Rhea" id="RHEA-COMP:10637"/>
        <dbReference type="ChEBI" id="CHEBI:78442"/>
        <dbReference type="ChEBI" id="CHEBI:78531"/>
        <dbReference type="ChEBI" id="CHEBI:78597"/>
        <dbReference type="ChEBI" id="CHEBI:83561"/>
        <dbReference type="EC" id="2.3.2.6"/>
    </reaction>
</comment>
<evidence type="ECO:0000256" key="2">
    <source>
        <dbReference type="ARBA" id="ARBA00022679"/>
    </source>
</evidence>
<evidence type="ECO:0000256" key="4">
    <source>
        <dbReference type="HAMAP-Rule" id="MF_00688"/>
    </source>
</evidence>
<keyword evidence="2 4" id="KW-0808">Transferase</keyword>
<dbReference type="Pfam" id="PF03588">
    <property type="entry name" value="Leu_Phe_trans"/>
    <property type="match status" value="1"/>
</dbReference>
<dbReference type="EC" id="2.3.2.6" evidence="4"/>
<dbReference type="Gene3D" id="3.30.70.3550">
    <property type="entry name" value="Leucyl/phenylalanyl-tRNA-protein transferase, N-terminal domain"/>
    <property type="match status" value="1"/>
</dbReference>
<proteinExistence type="inferred from homology"/>
<reference evidence="5 6" key="1">
    <citation type="submission" date="2018-11" db="EMBL/GenBank/DDBJ databases">
        <title>Sequencing the genomes of 1000 actinobacteria strains.</title>
        <authorList>
            <person name="Klenk H.-P."/>
        </authorList>
    </citation>
    <scope>NUCLEOTIDE SEQUENCE [LARGE SCALE GENOMIC DNA]</scope>
    <source>
        <strain evidence="5 6">DSM 10546</strain>
    </source>
</reference>
<comment type="catalytic activity">
    <reaction evidence="4">
        <text>N-terminal L-lysyl-[protein] + L-leucyl-tRNA(Leu) = N-terminal L-leucyl-L-lysyl-[protein] + tRNA(Leu) + H(+)</text>
        <dbReference type="Rhea" id="RHEA:12340"/>
        <dbReference type="Rhea" id="RHEA-COMP:9613"/>
        <dbReference type="Rhea" id="RHEA-COMP:9622"/>
        <dbReference type="Rhea" id="RHEA-COMP:12670"/>
        <dbReference type="Rhea" id="RHEA-COMP:12671"/>
        <dbReference type="ChEBI" id="CHEBI:15378"/>
        <dbReference type="ChEBI" id="CHEBI:65249"/>
        <dbReference type="ChEBI" id="CHEBI:78442"/>
        <dbReference type="ChEBI" id="CHEBI:78494"/>
        <dbReference type="ChEBI" id="CHEBI:133043"/>
        <dbReference type="EC" id="2.3.2.6"/>
    </reaction>
</comment>
<protein>
    <recommendedName>
        <fullName evidence="4">Leucyl/phenylalanyl-tRNA--protein transferase</fullName>
        <ecNumber evidence="4">2.3.2.6</ecNumber>
    </recommendedName>
    <alternativeName>
        <fullName evidence="4">L/F-transferase</fullName>
    </alternativeName>
    <alternativeName>
        <fullName evidence="4">Leucyltransferase</fullName>
    </alternativeName>
    <alternativeName>
        <fullName evidence="4">Phenyalanyltransferase</fullName>
    </alternativeName>
</protein>
<accession>A0A3N1ZVM2</accession>
<keyword evidence="3 4" id="KW-0012">Acyltransferase</keyword>
<dbReference type="Proteomes" id="UP000275749">
    <property type="component" value="Unassembled WGS sequence"/>
</dbReference>
<dbReference type="RefSeq" id="WP_245995581.1">
    <property type="nucleotide sequence ID" value="NZ_RKHG01000001.1"/>
</dbReference>
<name>A0A3N1ZVM2_9ACTN</name>
<comment type="catalytic activity">
    <reaction evidence="4">
        <text>N-terminal L-arginyl-[protein] + L-leucyl-tRNA(Leu) = N-terminal L-leucyl-L-arginyl-[protein] + tRNA(Leu) + H(+)</text>
        <dbReference type="Rhea" id="RHEA:50416"/>
        <dbReference type="Rhea" id="RHEA-COMP:9613"/>
        <dbReference type="Rhea" id="RHEA-COMP:9622"/>
        <dbReference type="Rhea" id="RHEA-COMP:12672"/>
        <dbReference type="Rhea" id="RHEA-COMP:12673"/>
        <dbReference type="ChEBI" id="CHEBI:15378"/>
        <dbReference type="ChEBI" id="CHEBI:64719"/>
        <dbReference type="ChEBI" id="CHEBI:78442"/>
        <dbReference type="ChEBI" id="CHEBI:78494"/>
        <dbReference type="ChEBI" id="CHEBI:133044"/>
        <dbReference type="EC" id="2.3.2.6"/>
    </reaction>
</comment>
<comment type="similarity">
    <text evidence="4">Belongs to the L/F-transferase family.</text>
</comment>
<dbReference type="GO" id="GO:0005737">
    <property type="term" value="C:cytoplasm"/>
    <property type="evidence" value="ECO:0007669"/>
    <property type="project" value="UniProtKB-SubCell"/>
</dbReference>
<evidence type="ECO:0000256" key="3">
    <source>
        <dbReference type="ARBA" id="ARBA00023315"/>
    </source>
</evidence>
<dbReference type="PANTHER" id="PTHR30098">
    <property type="entry name" value="LEUCYL/PHENYLALANYL-TRNA--PROTEIN TRANSFERASE"/>
    <property type="match status" value="1"/>
</dbReference>
<dbReference type="NCBIfam" id="TIGR00667">
    <property type="entry name" value="aat"/>
    <property type="match status" value="1"/>
</dbReference>
<dbReference type="InterPro" id="IPR004616">
    <property type="entry name" value="Leu/Phe-tRNA_Trfase"/>
</dbReference>
<comment type="caution">
    <text evidence="5">The sequence shown here is derived from an EMBL/GenBank/DDBJ whole genome shotgun (WGS) entry which is preliminary data.</text>
</comment>
<dbReference type="PANTHER" id="PTHR30098:SF2">
    <property type="entry name" value="LEUCYL_PHENYLALANYL-TRNA--PROTEIN TRANSFERASE"/>
    <property type="match status" value="1"/>
</dbReference>
<gene>
    <name evidence="4" type="primary">aat</name>
    <name evidence="5" type="ORF">EDD41_1747</name>
</gene>
<dbReference type="InterPro" id="IPR042203">
    <property type="entry name" value="Leu/Phe-tRNA_Trfase_C"/>
</dbReference>
<organism evidence="5 6">
    <name type="scientific">Luteococcus japonicus</name>
    <dbReference type="NCBI Taxonomy" id="33984"/>
    <lineage>
        <taxon>Bacteria</taxon>
        <taxon>Bacillati</taxon>
        <taxon>Actinomycetota</taxon>
        <taxon>Actinomycetes</taxon>
        <taxon>Propionibacteriales</taxon>
        <taxon>Propionibacteriaceae</taxon>
        <taxon>Luteococcus</taxon>
    </lineage>
</organism>
<dbReference type="GO" id="GO:0008914">
    <property type="term" value="F:leucyl-tRNA--protein transferase activity"/>
    <property type="evidence" value="ECO:0007669"/>
    <property type="project" value="UniProtKB-UniRule"/>
</dbReference>
<keyword evidence="1 4" id="KW-0963">Cytoplasm</keyword>
<dbReference type="AlphaFoldDB" id="A0A3N1ZVM2"/>
<dbReference type="SUPFAM" id="SSF55729">
    <property type="entry name" value="Acyl-CoA N-acyltransferases (Nat)"/>
    <property type="match status" value="1"/>
</dbReference>
<dbReference type="Gene3D" id="3.40.630.70">
    <property type="entry name" value="Leucyl/phenylalanyl-tRNA-protein transferase, C-terminal domain"/>
    <property type="match status" value="1"/>
</dbReference>
<sequence>MKNPSGSTTSSAVDRAARDAKLSDPSATLGDVLAHVFGPWTQWPEQDLIAFSDEFDEKLALAAYCSGVFPMPLHETGFEGEMGWWSPMQRGLLPLDALRVPRSLRKMARRYTTTVDADFDAVLAGCSDPDRPDGWIDEAIRGVYTNLHAQGLVHSVEVWDELGRLVGGLYGVAIGGLFAGESMFHHPQWGRDASKVALVRLVTELRAGMEPRVLDVQWRTDHLASLGVTEVERVAYLGLVDQALDLPPVDWDGARAASPMTGDELLALHALQTEPLQTKQTREDDDA</sequence>
<evidence type="ECO:0000313" key="6">
    <source>
        <dbReference type="Proteomes" id="UP000275749"/>
    </source>
</evidence>
<evidence type="ECO:0000256" key="1">
    <source>
        <dbReference type="ARBA" id="ARBA00022490"/>
    </source>
</evidence>
<comment type="function">
    <text evidence="4">Functions in the N-end rule pathway of protein degradation where it conjugates Leu, Phe and, less efficiently, Met from aminoacyl-tRNAs to the N-termini of proteins containing an N-terminal arginine or lysine.</text>
</comment>
<dbReference type="HAMAP" id="MF_00688">
    <property type="entry name" value="Leu_Phe_trans"/>
    <property type="match status" value="1"/>
</dbReference>
<dbReference type="GO" id="GO:0030163">
    <property type="term" value="P:protein catabolic process"/>
    <property type="evidence" value="ECO:0007669"/>
    <property type="project" value="UniProtKB-UniRule"/>
</dbReference>
<dbReference type="InterPro" id="IPR042221">
    <property type="entry name" value="Leu/Phe-tRNA_Trfase_N"/>
</dbReference>
<dbReference type="InterPro" id="IPR016181">
    <property type="entry name" value="Acyl_CoA_acyltransferase"/>
</dbReference>
<evidence type="ECO:0000313" key="5">
    <source>
        <dbReference type="EMBL" id="ROR54527.1"/>
    </source>
</evidence>
<comment type="subcellular location">
    <subcellularLocation>
        <location evidence="4">Cytoplasm</location>
    </subcellularLocation>
</comment>
<dbReference type="EMBL" id="RKHG01000001">
    <property type="protein sequence ID" value="ROR54527.1"/>
    <property type="molecule type" value="Genomic_DNA"/>
</dbReference>